<proteinExistence type="predicted"/>
<evidence type="ECO:0008006" key="4">
    <source>
        <dbReference type="Google" id="ProtNLM"/>
    </source>
</evidence>
<sequence length="499" mass="57266">MSKIKALLSNKIINYGLIVFLLALLIRAIPEIMMGKFPIGYDTTTSYLTVISDILHKNINYFTTEQILGHNGLYIIYQVLINLGLSEPLILIKLVSIAMFSLLVISFYCLATKGFHYSPKNSLLVTILFMTSIVAVRISSDLVRNELGLIFFNLYLATLLNLNRRMWLGKIFLLAILVILTYIAHQTVFVLLVLASAICLLVEIAKYFNQYLAVLFYASFIALILVLPVVFNYEWSNIDLFETVTQSQLFLVYQPVLLYGIIYFTFIPFILLATLRLDSSKKSIVIMSLLFVSLSLIALLPLIYFPVLPQFWDRWLFMLIIPVTILAYEGIKYFSTRLSKEKTVSSALAVILIIMINFQFFPYTFTKSGIESFIPNYASLPHTFLWSSVGRERLSELEIVYKKISSLEKDDYLVMDGRYRGYYSYYNYEQKKKNEPQIIETTGAHTIDKNMINSLLQNGAKVYVFDKNEILDIYSSADVLTTAYGYSIKELIYDSQKSS</sequence>
<reference evidence="2 3" key="1">
    <citation type="journal article" date="2015" name="Nature">
        <title>rRNA introns, odd ribosomes, and small enigmatic genomes across a large radiation of phyla.</title>
        <authorList>
            <person name="Brown C.T."/>
            <person name="Hug L.A."/>
            <person name="Thomas B.C."/>
            <person name="Sharon I."/>
            <person name="Castelle C.J."/>
            <person name="Singh A."/>
            <person name="Wilkins M.J."/>
            <person name="Williams K.H."/>
            <person name="Banfield J.F."/>
        </authorList>
    </citation>
    <scope>NUCLEOTIDE SEQUENCE [LARGE SCALE GENOMIC DNA]</scope>
</reference>
<keyword evidence="1" id="KW-0812">Transmembrane</keyword>
<feature type="transmembrane region" description="Helical" evidence="1">
    <location>
        <begin position="123"/>
        <end position="140"/>
    </location>
</feature>
<feature type="transmembrane region" description="Helical" evidence="1">
    <location>
        <begin position="311"/>
        <end position="331"/>
    </location>
</feature>
<feature type="transmembrane region" description="Helical" evidence="1">
    <location>
        <begin position="146"/>
        <end position="162"/>
    </location>
</feature>
<feature type="transmembrane region" description="Helical" evidence="1">
    <location>
        <begin position="251"/>
        <end position="272"/>
    </location>
</feature>
<name>A0A0G0DG42_9BACT</name>
<evidence type="ECO:0000313" key="3">
    <source>
        <dbReference type="Proteomes" id="UP000034316"/>
    </source>
</evidence>
<feature type="transmembrane region" description="Helical" evidence="1">
    <location>
        <begin position="12"/>
        <end position="29"/>
    </location>
</feature>
<evidence type="ECO:0000313" key="2">
    <source>
        <dbReference type="EMBL" id="KKP87726.1"/>
    </source>
</evidence>
<keyword evidence="1" id="KW-1133">Transmembrane helix</keyword>
<feature type="transmembrane region" description="Helical" evidence="1">
    <location>
        <begin position="90"/>
        <end position="111"/>
    </location>
</feature>
<feature type="transmembrane region" description="Helical" evidence="1">
    <location>
        <begin position="212"/>
        <end position="231"/>
    </location>
</feature>
<organism evidence="2 3">
    <name type="scientific">Berkelbacteria bacterium GW2011_GWA2_35_9</name>
    <dbReference type="NCBI Taxonomy" id="1618333"/>
    <lineage>
        <taxon>Bacteria</taxon>
        <taxon>Candidatus Berkelbacteria</taxon>
    </lineage>
</organism>
<dbReference type="STRING" id="1618333.UR93_C0034G0003"/>
<feature type="transmembrane region" description="Helical" evidence="1">
    <location>
        <begin position="284"/>
        <end position="305"/>
    </location>
</feature>
<feature type="transmembrane region" description="Helical" evidence="1">
    <location>
        <begin position="343"/>
        <end position="365"/>
    </location>
</feature>
<accession>A0A0G0DG42</accession>
<feature type="transmembrane region" description="Helical" evidence="1">
    <location>
        <begin position="167"/>
        <end position="183"/>
    </location>
</feature>
<gene>
    <name evidence="2" type="ORF">UR93_C0034G0003</name>
</gene>
<protein>
    <recommendedName>
        <fullName evidence="4">Glycosyltransferase RgtA/B/C/D-like domain-containing protein</fullName>
    </recommendedName>
</protein>
<evidence type="ECO:0000256" key="1">
    <source>
        <dbReference type="SAM" id="Phobius"/>
    </source>
</evidence>
<feature type="transmembrane region" description="Helical" evidence="1">
    <location>
        <begin position="189"/>
        <end position="205"/>
    </location>
</feature>
<comment type="caution">
    <text evidence="2">The sequence shown here is derived from an EMBL/GenBank/DDBJ whole genome shotgun (WGS) entry which is preliminary data.</text>
</comment>
<dbReference type="Proteomes" id="UP000034316">
    <property type="component" value="Unassembled WGS sequence"/>
</dbReference>
<dbReference type="EMBL" id="LBRB01000034">
    <property type="protein sequence ID" value="KKP87726.1"/>
    <property type="molecule type" value="Genomic_DNA"/>
</dbReference>
<dbReference type="AlphaFoldDB" id="A0A0G0DG42"/>
<keyword evidence="1" id="KW-0472">Membrane</keyword>